<feature type="domain" description="DUF6362" evidence="1">
    <location>
        <begin position="43"/>
        <end position="141"/>
    </location>
</feature>
<dbReference type="EMBL" id="CP001751">
    <property type="protein sequence ID" value="ADE40492.1"/>
    <property type="molecule type" value="Genomic_DNA"/>
</dbReference>
<dbReference type="RefSeq" id="WP_013047119.1">
    <property type="nucleotide sequence ID" value="NC_014010.1"/>
</dbReference>
<dbReference type="STRING" id="488538.SAR116_2249"/>
<gene>
    <name evidence="2" type="ordered locus">SAR116_2249</name>
</gene>
<dbReference type="AlphaFoldDB" id="D5BP58"/>
<reference evidence="2 3" key="1">
    <citation type="journal article" date="2010" name="J. Bacteriol.">
        <title>Complete genome sequence of "Candidatus Puniceispirillum marinum" IMCC1322, a representative of the SAR116 clade in the Alphaproteobacteria.</title>
        <authorList>
            <person name="Oh H.M."/>
            <person name="Kwon K.K."/>
            <person name="Kang I."/>
            <person name="Kang S.G."/>
            <person name="Lee J.H."/>
            <person name="Kim S.J."/>
            <person name="Cho J.C."/>
        </authorList>
    </citation>
    <scope>NUCLEOTIDE SEQUENCE [LARGE SCALE GENOMIC DNA]</scope>
    <source>
        <strain evidence="2 3">IMCC1322</strain>
    </source>
</reference>
<dbReference type="Proteomes" id="UP000007460">
    <property type="component" value="Chromosome"/>
</dbReference>
<dbReference type="InterPro" id="IPR045942">
    <property type="entry name" value="DUF6362"/>
</dbReference>
<evidence type="ECO:0000259" key="1">
    <source>
        <dbReference type="Pfam" id="PF19889"/>
    </source>
</evidence>
<organism evidence="2 3">
    <name type="scientific">Puniceispirillum marinum (strain IMCC1322)</name>
    <dbReference type="NCBI Taxonomy" id="488538"/>
    <lineage>
        <taxon>Bacteria</taxon>
        <taxon>Pseudomonadati</taxon>
        <taxon>Pseudomonadota</taxon>
        <taxon>Alphaproteobacteria</taxon>
        <taxon>Candidatus Puniceispirillales</taxon>
        <taxon>Candidatus Puniceispirillaceae</taxon>
        <taxon>Candidatus Puniceispirillum</taxon>
    </lineage>
</organism>
<dbReference type="KEGG" id="apb:SAR116_2249"/>
<dbReference type="Pfam" id="PF19889">
    <property type="entry name" value="DUF6362"/>
    <property type="match status" value="1"/>
</dbReference>
<keyword evidence="3" id="KW-1185">Reference proteome</keyword>
<evidence type="ECO:0000313" key="2">
    <source>
        <dbReference type="EMBL" id="ADE40492.1"/>
    </source>
</evidence>
<accession>D5BP58</accession>
<proteinExistence type="predicted"/>
<name>D5BP58_PUNMI</name>
<dbReference type="HOGENOM" id="CLU_1685139_0_0_5"/>
<dbReference type="OrthoDB" id="7360866at2"/>
<dbReference type="eggNOG" id="ENOG502ZC12">
    <property type="taxonomic scope" value="Bacteria"/>
</dbReference>
<sequence>MIHTRKVPPLRTKRNSIDEKSLALTPAETLLAKRMMAAAMTLRALPRDQLAIPNGIRSAWPDMIRESAILYSKTRRLSQVRPSPQAIDSMDVMLALLWHLDYEARQLVWARANNIPWRILVGRCGKSRSSLNRDYKKALAALETIQSQHGVAQYHD</sequence>
<evidence type="ECO:0000313" key="3">
    <source>
        <dbReference type="Proteomes" id="UP000007460"/>
    </source>
</evidence>
<protein>
    <recommendedName>
        <fullName evidence="1">DUF6362 domain-containing protein</fullName>
    </recommendedName>
</protein>